<dbReference type="EMBL" id="RQTK01001854">
    <property type="protein sequence ID" value="RUS69046.1"/>
    <property type="molecule type" value="Genomic_DNA"/>
</dbReference>
<dbReference type="Proteomes" id="UP000271974">
    <property type="component" value="Unassembled WGS sequence"/>
</dbReference>
<keyword evidence="1" id="KW-0812">Transmembrane</keyword>
<comment type="caution">
    <text evidence="2">The sequence shown here is derived from an EMBL/GenBank/DDBJ whole genome shotgun (WGS) entry which is preliminary data.</text>
</comment>
<reference evidence="2 3" key="1">
    <citation type="submission" date="2019-01" db="EMBL/GenBank/DDBJ databases">
        <title>A draft genome assembly of the solar-powered sea slug Elysia chlorotica.</title>
        <authorList>
            <person name="Cai H."/>
            <person name="Li Q."/>
            <person name="Fang X."/>
            <person name="Li J."/>
            <person name="Curtis N.E."/>
            <person name="Altenburger A."/>
            <person name="Shibata T."/>
            <person name="Feng M."/>
            <person name="Maeda T."/>
            <person name="Schwartz J.A."/>
            <person name="Shigenobu S."/>
            <person name="Lundholm N."/>
            <person name="Nishiyama T."/>
            <person name="Yang H."/>
            <person name="Hasebe M."/>
            <person name="Li S."/>
            <person name="Pierce S.K."/>
            <person name="Wang J."/>
        </authorList>
    </citation>
    <scope>NUCLEOTIDE SEQUENCE [LARGE SCALE GENOMIC DNA]</scope>
    <source>
        <strain evidence="2">EC2010</strain>
        <tissue evidence="2">Whole organism of an adult</tissue>
    </source>
</reference>
<protein>
    <submittedName>
        <fullName evidence="2">Uncharacterized protein</fullName>
    </submittedName>
</protein>
<accession>A0A433SJG1</accession>
<evidence type="ECO:0000256" key="1">
    <source>
        <dbReference type="SAM" id="Phobius"/>
    </source>
</evidence>
<proteinExistence type="predicted"/>
<dbReference type="STRING" id="188477.A0A433SJG1"/>
<evidence type="ECO:0000313" key="3">
    <source>
        <dbReference type="Proteomes" id="UP000271974"/>
    </source>
</evidence>
<dbReference type="AlphaFoldDB" id="A0A433SJG1"/>
<keyword evidence="3" id="KW-1185">Reference proteome</keyword>
<feature type="transmembrane region" description="Helical" evidence="1">
    <location>
        <begin position="82"/>
        <end position="100"/>
    </location>
</feature>
<gene>
    <name evidence="2" type="ORF">EGW08_023189</name>
</gene>
<name>A0A433SJG1_ELYCH</name>
<dbReference type="OrthoDB" id="6500128at2759"/>
<evidence type="ECO:0000313" key="2">
    <source>
        <dbReference type="EMBL" id="RUS69046.1"/>
    </source>
</evidence>
<organism evidence="2 3">
    <name type="scientific">Elysia chlorotica</name>
    <name type="common">Eastern emerald elysia</name>
    <name type="synonym">Sea slug</name>
    <dbReference type="NCBI Taxonomy" id="188477"/>
    <lineage>
        <taxon>Eukaryota</taxon>
        <taxon>Metazoa</taxon>
        <taxon>Spiralia</taxon>
        <taxon>Lophotrochozoa</taxon>
        <taxon>Mollusca</taxon>
        <taxon>Gastropoda</taxon>
        <taxon>Heterobranchia</taxon>
        <taxon>Euthyneura</taxon>
        <taxon>Panpulmonata</taxon>
        <taxon>Sacoglossa</taxon>
        <taxon>Placobranchoidea</taxon>
        <taxon>Plakobranchidae</taxon>
        <taxon>Elysia</taxon>
    </lineage>
</organism>
<sequence length="101" mass="11672">MDECLRHDNPNPTLTANIMSRMLYLWLGPLLRKGYKGWLDESDMYNVCPCDSSKATGDKLQAAWDKELERQKHGKKASLMRALLRAFGVEYMLFTLLALFE</sequence>
<keyword evidence="1" id="KW-0472">Membrane</keyword>
<feature type="non-terminal residue" evidence="2">
    <location>
        <position position="101"/>
    </location>
</feature>
<keyword evidence="1" id="KW-1133">Transmembrane helix</keyword>